<dbReference type="PROSITE" id="PS50949">
    <property type="entry name" value="HTH_GNTR"/>
    <property type="match status" value="1"/>
</dbReference>
<dbReference type="PANTHER" id="PTHR43537:SF47">
    <property type="entry name" value="REGULATORY PROTEIN GNTR HTH"/>
    <property type="match status" value="1"/>
</dbReference>
<protein>
    <submittedName>
        <fullName evidence="6">GntR family transcriptional regulator</fullName>
    </submittedName>
</protein>
<comment type="caution">
    <text evidence="6">The sequence shown here is derived from an EMBL/GenBank/DDBJ whole genome shotgun (WGS) entry which is preliminary data.</text>
</comment>
<keyword evidence="1" id="KW-0805">Transcription regulation</keyword>
<dbReference type="EMBL" id="JAUJWU010000001">
    <property type="protein sequence ID" value="MDN7245196.1"/>
    <property type="molecule type" value="Genomic_DNA"/>
</dbReference>
<dbReference type="RefSeq" id="WP_301855723.1">
    <property type="nucleotide sequence ID" value="NZ_JAUJWU010000001.1"/>
</dbReference>
<sequence>MSNFMIEKPVPYYEQFYHSIKAMIFEGKFKPGDRIVENQLAKEFNVSKSPVREAIRMLEQEGLIVTDEKSRMIVYQPTLKDVEEIYFCRKALESFAIKLMVQKATDDEVAEIENLLRETEAAIQESQDANAIISMNEAFHNLIIEYTKNDRLKKQVKDLKSLMYFFRIMNFQGENRANEILKQHSNIFVHIKNRDEEKAYQAMLEHLQMDVDHLMEVLKK</sequence>
<keyword evidence="7" id="KW-1185">Reference proteome</keyword>
<dbReference type="InterPro" id="IPR036390">
    <property type="entry name" value="WH_DNA-bd_sf"/>
</dbReference>
<dbReference type="InterPro" id="IPR008920">
    <property type="entry name" value="TF_FadR/GntR_C"/>
</dbReference>
<organism evidence="6 7">
    <name type="scientific">Planococcus shenhongbingii</name>
    <dbReference type="NCBI Taxonomy" id="3058398"/>
    <lineage>
        <taxon>Bacteria</taxon>
        <taxon>Bacillati</taxon>
        <taxon>Bacillota</taxon>
        <taxon>Bacilli</taxon>
        <taxon>Bacillales</taxon>
        <taxon>Caryophanaceae</taxon>
        <taxon>Planococcus</taxon>
    </lineage>
</organism>
<dbReference type="InterPro" id="IPR000524">
    <property type="entry name" value="Tscrpt_reg_HTH_GntR"/>
</dbReference>
<evidence type="ECO:0000256" key="4">
    <source>
        <dbReference type="SAM" id="Coils"/>
    </source>
</evidence>
<dbReference type="Pfam" id="PF07729">
    <property type="entry name" value="FCD"/>
    <property type="match status" value="1"/>
</dbReference>
<name>A0ABT8NBG7_9BACL</name>
<feature type="domain" description="HTH gntR-type" evidence="5">
    <location>
        <begin position="10"/>
        <end position="77"/>
    </location>
</feature>
<dbReference type="SMART" id="SM00895">
    <property type="entry name" value="FCD"/>
    <property type="match status" value="1"/>
</dbReference>
<evidence type="ECO:0000259" key="5">
    <source>
        <dbReference type="PROSITE" id="PS50949"/>
    </source>
</evidence>
<evidence type="ECO:0000313" key="6">
    <source>
        <dbReference type="EMBL" id="MDN7245196.1"/>
    </source>
</evidence>
<dbReference type="Pfam" id="PF00392">
    <property type="entry name" value="GntR"/>
    <property type="match status" value="1"/>
</dbReference>
<dbReference type="Gene3D" id="1.20.120.530">
    <property type="entry name" value="GntR ligand-binding domain-like"/>
    <property type="match status" value="1"/>
</dbReference>
<dbReference type="Proteomes" id="UP001172142">
    <property type="component" value="Unassembled WGS sequence"/>
</dbReference>
<keyword evidence="4" id="KW-0175">Coiled coil</keyword>
<dbReference type="PRINTS" id="PR00035">
    <property type="entry name" value="HTHGNTR"/>
</dbReference>
<dbReference type="SMART" id="SM00345">
    <property type="entry name" value="HTH_GNTR"/>
    <property type="match status" value="1"/>
</dbReference>
<dbReference type="InterPro" id="IPR011711">
    <property type="entry name" value="GntR_C"/>
</dbReference>
<dbReference type="CDD" id="cd07377">
    <property type="entry name" value="WHTH_GntR"/>
    <property type="match status" value="1"/>
</dbReference>
<keyword evidence="3" id="KW-0804">Transcription</keyword>
<evidence type="ECO:0000313" key="7">
    <source>
        <dbReference type="Proteomes" id="UP001172142"/>
    </source>
</evidence>
<evidence type="ECO:0000256" key="1">
    <source>
        <dbReference type="ARBA" id="ARBA00023015"/>
    </source>
</evidence>
<evidence type="ECO:0000256" key="3">
    <source>
        <dbReference type="ARBA" id="ARBA00023163"/>
    </source>
</evidence>
<dbReference type="SUPFAM" id="SSF46785">
    <property type="entry name" value="Winged helix' DNA-binding domain"/>
    <property type="match status" value="1"/>
</dbReference>
<proteinExistence type="predicted"/>
<keyword evidence="2" id="KW-0238">DNA-binding</keyword>
<dbReference type="SUPFAM" id="SSF48008">
    <property type="entry name" value="GntR ligand-binding domain-like"/>
    <property type="match status" value="1"/>
</dbReference>
<reference evidence="6 7" key="1">
    <citation type="submission" date="2023-07" db="EMBL/GenBank/DDBJ databases">
        <title>Novel species in genus Planococcus.</title>
        <authorList>
            <person name="Ning S."/>
        </authorList>
    </citation>
    <scope>NUCLEOTIDE SEQUENCE [LARGE SCALE GENOMIC DNA]</scope>
    <source>
        <strain evidence="6 7">N017</strain>
    </source>
</reference>
<dbReference type="InterPro" id="IPR036388">
    <property type="entry name" value="WH-like_DNA-bd_sf"/>
</dbReference>
<feature type="coiled-coil region" evidence="4">
    <location>
        <begin position="102"/>
        <end position="129"/>
    </location>
</feature>
<dbReference type="Gene3D" id="1.10.10.10">
    <property type="entry name" value="Winged helix-like DNA-binding domain superfamily/Winged helix DNA-binding domain"/>
    <property type="match status" value="1"/>
</dbReference>
<dbReference type="PANTHER" id="PTHR43537">
    <property type="entry name" value="TRANSCRIPTIONAL REGULATOR, GNTR FAMILY"/>
    <property type="match status" value="1"/>
</dbReference>
<gene>
    <name evidence="6" type="ORF">QWY13_06755</name>
</gene>
<evidence type="ECO:0000256" key="2">
    <source>
        <dbReference type="ARBA" id="ARBA00023125"/>
    </source>
</evidence>
<accession>A0ABT8NBG7</accession>